<evidence type="ECO:0000256" key="5">
    <source>
        <dbReference type="ARBA" id="ARBA00023098"/>
    </source>
</evidence>
<sequence>MYKTMLRALPKQTLTAAVGSFSGHRASRFLIPWYVRHYQIDVSEAERPLPEYASLKDFFSRRLRPGVREVQPSGLISPVDGTVSELGRVEAGRLLQAKGCSYTLAALLGDARAAEPFYEGHYITLYLSPRDYHRIHMPVNGTVTRWRYIPGSLYPVNVSGVTHIDGLFTKNERLISFIESDRGSLAMVKVGATIVGSIRTPYGPAYAKPRQRQRHGILEGRPQLRLSRGEEVGYFEFGSTVILVMAPTVVSSFAVRAGDTVKMGETLAHLNPSIGVPMSE</sequence>
<dbReference type="EC" id="4.1.1.65" evidence="12"/>
<comment type="PTM">
    <text evidence="12">Is synthesized initially as an inactive proenzyme. Formation of the active enzyme involves a self-maturation process in which the active site pyruvoyl group is generated from an internal serine residue via an autocatalytic post-translational modification. Two non-identical subunits are generated from the proenzyme in this reaction, and the pyruvate is formed at the N-terminus of the alpha chain, which is derived from the carboxyl end of the proenzyme. The autoendoproteolytic cleavage occurs by a canonical serine protease mechanism, in which the side chain hydroxyl group of the serine supplies its oxygen atom to form the C-terminus of the beta chain, while the remainder of the serine residue undergoes an oxidative deamination to produce ammonia and the pyruvoyl prosthetic group on the alpha chain. During this reaction, the Ser that is part of the protease active site of the proenzyme becomes the pyruvoyl prosthetic group, which constitutes an essential element of the active site of the mature decarboxylase.</text>
</comment>
<evidence type="ECO:0000256" key="4">
    <source>
        <dbReference type="ARBA" id="ARBA00022793"/>
    </source>
</evidence>
<evidence type="ECO:0000256" key="12">
    <source>
        <dbReference type="HAMAP-Rule" id="MF_00662"/>
    </source>
</evidence>
<keyword evidence="7 12" id="KW-0865">Zymogen</keyword>
<evidence type="ECO:0000313" key="14">
    <source>
        <dbReference type="Proteomes" id="UP001232973"/>
    </source>
</evidence>
<evidence type="ECO:0000256" key="6">
    <source>
        <dbReference type="ARBA" id="ARBA00023136"/>
    </source>
</evidence>
<comment type="caution">
    <text evidence="13">The sequence shown here is derived from an EMBL/GenBank/DDBJ whole genome shotgun (WGS) entry which is preliminary data.</text>
</comment>
<feature type="modified residue" description="Pyruvic acid (Ser); by autocatalysis" evidence="12">
    <location>
        <position position="239"/>
    </location>
</feature>
<evidence type="ECO:0000256" key="11">
    <source>
        <dbReference type="ARBA" id="ARBA00023317"/>
    </source>
</evidence>
<evidence type="ECO:0000256" key="7">
    <source>
        <dbReference type="ARBA" id="ARBA00023145"/>
    </source>
</evidence>
<evidence type="ECO:0000256" key="8">
    <source>
        <dbReference type="ARBA" id="ARBA00023209"/>
    </source>
</evidence>
<comment type="similarity">
    <text evidence="12">Belongs to the phosphatidylserine decarboxylase family. PSD-B subfamily. Prokaryotic type I sub-subfamily.</text>
</comment>
<comment type="pathway">
    <text evidence="12">Phospholipid metabolism; phosphatidylethanolamine biosynthesis; phosphatidylethanolamine from CDP-diacylglycerol: step 2/2.</text>
</comment>
<dbReference type="InterPro" id="IPR033178">
    <property type="entry name" value="PSD_type1_pro"/>
</dbReference>
<feature type="active site" description="Charge relay system; for autoendoproteolytic cleavage activity" evidence="12">
    <location>
        <position position="136"/>
    </location>
</feature>
<keyword evidence="5 12" id="KW-0443">Lipid metabolism</keyword>
<dbReference type="InterPro" id="IPR003817">
    <property type="entry name" value="PS_Dcarbxylase"/>
</dbReference>
<dbReference type="Proteomes" id="UP001232973">
    <property type="component" value="Unassembled WGS sequence"/>
</dbReference>
<comment type="function">
    <text evidence="12">Catalyzes the formation of phosphatidylethanolamine (PtdEtn) from phosphatidylserine (PtdSer).</text>
</comment>
<dbReference type="Pfam" id="PF02666">
    <property type="entry name" value="PS_Dcarbxylase"/>
    <property type="match status" value="1"/>
</dbReference>
<dbReference type="NCBIfam" id="TIGR00163">
    <property type="entry name" value="PS_decarb"/>
    <property type="match status" value="1"/>
</dbReference>
<keyword evidence="9 12" id="KW-0456">Lyase</keyword>
<dbReference type="InterPro" id="IPR033177">
    <property type="entry name" value="PSD-B"/>
</dbReference>
<feature type="site" description="Cleavage (non-hydrolytic); by autocatalysis" evidence="12">
    <location>
        <begin position="238"/>
        <end position="239"/>
    </location>
</feature>
<feature type="active site" description="Charge relay system; for autoendoproteolytic cleavage activity" evidence="12">
    <location>
        <position position="80"/>
    </location>
</feature>
<accession>A0ABT9XKM4</accession>
<dbReference type="RefSeq" id="WP_274456186.1">
    <property type="nucleotide sequence ID" value="NZ_CP067097.1"/>
</dbReference>
<dbReference type="EMBL" id="JAUSTP010000025">
    <property type="protein sequence ID" value="MDQ0190851.1"/>
    <property type="molecule type" value="Genomic_DNA"/>
</dbReference>
<evidence type="ECO:0000256" key="10">
    <source>
        <dbReference type="ARBA" id="ARBA00023264"/>
    </source>
</evidence>
<dbReference type="HAMAP" id="MF_00662">
    <property type="entry name" value="PS_decarb_PSD_B_type1"/>
    <property type="match status" value="1"/>
</dbReference>
<evidence type="ECO:0000256" key="2">
    <source>
        <dbReference type="ARBA" id="ARBA00022475"/>
    </source>
</evidence>
<keyword evidence="14" id="KW-1185">Reference proteome</keyword>
<evidence type="ECO:0000313" key="13">
    <source>
        <dbReference type="EMBL" id="MDQ0190851.1"/>
    </source>
</evidence>
<comment type="cofactor">
    <cofactor evidence="12">
        <name>pyruvate</name>
        <dbReference type="ChEBI" id="CHEBI:15361"/>
    </cofactor>
    <text evidence="12">Binds 1 pyruvoyl group covalently per subunit.</text>
</comment>
<keyword evidence="10 12" id="KW-1208">Phospholipid metabolism</keyword>
<gene>
    <name evidence="12" type="primary">psd</name>
    <name evidence="13" type="ORF">J2S03_002718</name>
</gene>
<comment type="subunit">
    <text evidence="12">Heterodimer of a large membrane-associated beta subunit and a small pyruvoyl-containing alpha subunit.</text>
</comment>
<dbReference type="PANTHER" id="PTHR10067">
    <property type="entry name" value="PHOSPHATIDYLSERINE DECARBOXYLASE"/>
    <property type="match status" value="1"/>
</dbReference>
<feature type="chain" id="PRO_5044921761" description="Phosphatidylserine decarboxylase alpha chain" evidence="12">
    <location>
        <begin position="239"/>
        <end position="280"/>
    </location>
</feature>
<feature type="active site" description="Charge relay system; for autoendoproteolytic cleavage activity" evidence="12">
    <location>
        <position position="239"/>
    </location>
</feature>
<keyword evidence="6 12" id="KW-0472">Membrane</keyword>
<protein>
    <recommendedName>
        <fullName evidence="12">Phosphatidylserine decarboxylase proenzyme</fullName>
        <ecNumber evidence="12">4.1.1.65</ecNumber>
    </recommendedName>
    <component>
        <recommendedName>
            <fullName evidence="12">Phosphatidylserine decarboxylase alpha chain</fullName>
        </recommendedName>
    </component>
    <component>
        <recommendedName>
            <fullName evidence="12">Phosphatidylserine decarboxylase beta chain</fullName>
        </recommendedName>
    </component>
</protein>
<comment type="catalytic activity">
    <reaction evidence="12">
        <text>a 1,2-diacyl-sn-glycero-3-phospho-L-serine + H(+) = a 1,2-diacyl-sn-glycero-3-phosphoethanolamine + CO2</text>
        <dbReference type="Rhea" id="RHEA:20828"/>
        <dbReference type="ChEBI" id="CHEBI:15378"/>
        <dbReference type="ChEBI" id="CHEBI:16526"/>
        <dbReference type="ChEBI" id="CHEBI:57262"/>
        <dbReference type="ChEBI" id="CHEBI:64612"/>
        <dbReference type="EC" id="4.1.1.65"/>
    </reaction>
</comment>
<keyword evidence="11 12" id="KW-0670">Pyruvate</keyword>
<organism evidence="13 14">
    <name type="scientific">Alicyclobacillus cycloheptanicus</name>
    <dbReference type="NCBI Taxonomy" id="1457"/>
    <lineage>
        <taxon>Bacteria</taxon>
        <taxon>Bacillati</taxon>
        <taxon>Bacillota</taxon>
        <taxon>Bacilli</taxon>
        <taxon>Bacillales</taxon>
        <taxon>Alicyclobacillaceae</taxon>
        <taxon>Alicyclobacillus</taxon>
    </lineage>
</organism>
<keyword evidence="4 12" id="KW-0210">Decarboxylase</keyword>
<name>A0ABT9XKM4_9BACL</name>
<comment type="subcellular location">
    <subcellularLocation>
        <location evidence="12">Cell membrane</location>
        <topology evidence="12">Peripheral membrane protein</topology>
    </subcellularLocation>
</comment>
<keyword evidence="3 12" id="KW-0444">Lipid biosynthesis</keyword>
<reference evidence="13 14" key="1">
    <citation type="submission" date="2023-07" db="EMBL/GenBank/DDBJ databases">
        <title>Genomic Encyclopedia of Type Strains, Phase IV (KMG-IV): sequencing the most valuable type-strain genomes for metagenomic binning, comparative biology and taxonomic classification.</title>
        <authorList>
            <person name="Goeker M."/>
        </authorList>
    </citation>
    <scope>NUCLEOTIDE SEQUENCE [LARGE SCALE GENOMIC DNA]</scope>
    <source>
        <strain evidence="13 14">DSM 4006</strain>
    </source>
</reference>
<feature type="active site" description="Schiff-base intermediate with substrate; via pyruvic acid; for decarboxylase activity" evidence="12">
    <location>
        <position position="239"/>
    </location>
</feature>
<keyword evidence="2 12" id="KW-1003">Cell membrane</keyword>
<evidence type="ECO:0000256" key="3">
    <source>
        <dbReference type="ARBA" id="ARBA00022516"/>
    </source>
</evidence>
<dbReference type="GO" id="GO:0004609">
    <property type="term" value="F:phosphatidylserine decarboxylase activity"/>
    <property type="evidence" value="ECO:0007669"/>
    <property type="project" value="UniProtKB-EC"/>
</dbReference>
<evidence type="ECO:0000256" key="1">
    <source>
        <dbReference type="ARBA" id="ARBA00005189"/>
    </source>
</evidence>
<feature type="chain" id="PRO_5044921762" description="Phosphatidylserine decarboxylase beta chain" evidence="12">
    <location>
        <begin position="1"/>
        <end position="238"/>
    </location>
</feature>
<comment type="pathway">
    <text evidence="1">Lipid metabolism.</text>
</comment>
<keyword evidence="8 12" id="KW-0594">Phospholipid biosynthesis</keyword>
<evidence type="ECO:0000256" key="9">
    <source>
        <dbReference type="ARBA" id="ARBA00023239"/>
    </source>
</evidence>
<dbReference type="PANTHER" id="PTHR10067:SF6">
    <property type="entry name" value="PHOSPHATIDYLSERINE DECARBOXYLASE PROENZYME, MITOCHONDRIAL"/>
    <property type="match status" value="1"/>
</dbReference>
<proteinExistence type="inferred from homology"/>